<sequence length="349" mass="38836">MSGGGTKGAQAKNPGPSSGFWPVSPFSSTTITFQFAEDQKLNIHQAVLERCPALDGLQSLFGITYYLEKFPVIAGHSLFHYLYTGQYDPPLWAGPPDAESSIQQLKVKFRTYGLARKVRLDTLETLVREDIEAFAEKLDMFAIMEAVKGGYPVPIRKDPWFHDWVKRHIKTAFAQPKKLVELAQPQNPDDDMGVAKVILGCMLETYADMMEALANAKNENAGSDPADGITGFDMMPPVSSHDGRTDDDRETSTTEPFEVVNTPTESLGLNSPPASDHEHRLRREFYDTQQAPFAPEPELEAENNKLEAGVQLGMELDPSYKKSKKVKKGKKSKINQTLTPEPQPVYDDI</sequence>
<dbReference type="PANTHER" id="PTHR37538">
    <property type="entry name" value="BTB DOMAIN-CONTAINING PROTEIN"/>
    <property type="match status" value="1"/>
</dbReference>
<feature type="compositionally biased region" description="Basic residues" evidence="1">
    <location>
        <begin position="321"/>
        <end position="333"/>
    </location>
</feature>
<comment type="caution">
    <text evidence="2">The sequence shown here is derived from an EMBL/GenBank/DDBJ whole genome shotgun (WGS) entry which is preliminary data.</text>
</comment>
<organism evidence="2 3">
    <name type="scientific">Dichotomopilus funicola</name>
    <dbReference type="NCBI Taxonomy" id="1934379"/>
    <lineage>
        <taxon>Eukaryota</taxon>
        <taxon>Fungi</taxon>
        <taxon>Dikarya</taxon>
        <taxon>Ascomycota</taxon>
        <taxon>Pezizomycotina</taxon>
        <taxon>Sordariomycetes</taxon>
        <taxon>Sordariomycetidae</taxon>
        <taxon>Sordariales</taxon>
        <taxon>Chaetomiaceae</taxon>
        <taxon>Dichotomopilus</taxon>
    </lineage>
</organism>
<dbReference type="RefSeq" id="XP_062635586.1">
    <property type="nucleotide sequence ID" value="XM_062781274.1"/>
</dbReference>
<gene>
    <name evidence="2" type="ORF">C8A04DRAFT_30174</name>
</gene>
<dbReference type="AlphaFoldDB" id="A0AAN6V184"/>
<evidence type="ECO:0000256" key="1">
    <source>
        <dbReference type="SAM" id="MobiDB-lite"/>
    </source>
</evidence>
<evidence type="ECO:0008006" key="4">
    <source>
        <dbReference type="Google" id="ProtNLM"/>
    </source>
</evidence>
<feature type="compositionally biased region" description="Basic and acidic residues" evidence="1">
    <location>
        <begin position="241"/>
        <end position="252"/>
    </location>
</feature>
<reference evidence="2" key="1">
    <citation type="journal article" date="2023" name="Mol. Phylogenet. Evol.">
        <title>Genome-scale phylogeny and comparative genomics of the fungal order Sordariales.</title>
        <authorList>
            <person name="Hensen N."/>
            <person name="Bonometti L."/>
            <person name="Westerberg I."/>
            <person name="Brannstrom I.O."/>
            <person name="Guillou S."/>
            <person name="Cros-Aarteil S."/>
            <person name="Calhoun S."/>
            <person name="Haridas S."/>
            <person name="Kuo A."/>
            <person name="Mondo S."/>
            <person name="Pangilinan J."/>
            <person name="Riley R."/>
            <person name="LaButti K."/>
            <person name="Andreopoulos B."/>
            <person name="Lipzen A."/>
            <person name="Chen C."/>
            <person name="Yan M."/>
            <person name="Daum C."/>
            <person name="Ng V."/>
            <person name="Clum A."/>
            <person name="Steindorff A."/>
            <person name="Ohm R.A."/>
            <person name="Martin F."/>
            <person name="Silar P."/>
            <person name="Natvig D.O."/>
            <person name="Lalanne C."/>
            <person name="Gautier V."/>
            <person name="Ament-Velasquez S.L."/>
            <person name="Kruys A."/>
            <person name="Hutchinson M.I."/>
            <person name="Powell A.J."/>
            <person name="Barry K."/>
            <person name="Miller A.N."/>
            <person name="Grigoriev I.V."/>
            <person name="Debuchy R."/>
            <person name="Gladieux P."/>
            <person name="Hiltunen Thoren M."/>
            <person name="Johannesson H."/>
        </authorList>
    </citation>
    <scope>NUCLEOTIDE SEQUENCE</scope>
    <source>
        <strain evidence="2">CBS 141.50</strain>
    </source>
</reference>
<dbReference type="PANTHER" id="PTHR37538:SF1">
    <property type="entry name" value="BTB DOMAIN-CONTAINING PROTEIN"/>
    <property type="match status" value="1"/>
</dbReference>
<dbReference type="GeneID" id="87817887"/>
<reference evidence="2" key="2">
    <citation type="submission" date="2023-05" db="EMBL/GenBank/DDBJ databases">
        <authorList>
            <consortium name="Lawrence Berkeley National Laboratory"/>
            <person name="Steindorff A."/>
            <person name="Hensen N."/>
            <person name="Bonometti L."/>
            <person name="Westerberg I."/>
            <person name="Brannstrom I.O."/>
            <person name="Guillou S."/>
            <person name="Cros-Aarteil S."/>
            <person name="Calhoun S."/>
            <person name="Haridas S."/>
            <person name="Kuo A."/>
            <person name="Mondo S."/>
            <person name="Pangilinan J."/>
            <person name="Riley R."/>
            <person name="Labutti K."/>
            <person name="Andreopoulos B."/>
            <person name="Lipzen A."/>
            <person name="Chen C."/>
            <person name="Yanf M."/>
            <person name="Daum C."/>
            <person name="Ng V."/>
            <person name="Clum A."/>
            <person name="Ohm R."/>
            <person name="Martin F."/>
            <person name="Silar P."/>
            <person name="Natvig D."/>
            <person name="Lalanne C."/>
            <person name="Gautier V."/>
            <person name="Ament-Velasquez S.L."/>
            <person name="Kruys A."/>
            <person name="Hutchinson M.I."/>
            <person name="Powell A.J."/>
            <person name="Barry K."/>
            <person name="Miller A.N."/>
            <person name="Grigoriev I.V."/>
            <person name="Debuchy R."/>
            <person name="Gladieux P."/>
            <person name="Thoren M.H."/>
            <person name="Johannesson H."/>
        </authorList>
    </citation>
    <scope>NUCLEOTIDE SEQUENCE</scope>
    <source>
        <strain evidence="2">CBS 141.50</strain>
    </source>
</reference>
<feature type="region of interest" description="Disordered" evidence="1">
    <location>
        <begin position="236"/>
        <end position="256"/>
    </location>
</feature>
<dbReference type="EMBL" id="MU853600">
    <property type="protein sequence ID" value="KAK4142215.1"/>
    <property type="molecule type" value="Genomic_DNA"/>
</dbReference>
<evidence type="ECO:0000313" key="3">
    <source>
        <dbReference type="Proteomes" id="UP001302676"/>
    </source>
</evidence>
<feature type="region of interest" description="Disordered" evidence="1">
    <location>
        <begin position="313"/>
        <end position="349"/>
    </location>
</feature>
<dbReference type="Proteomes" id="UP001302676">
    <property type="component" value="Unassembled WGS sequence"/>
</dbReference>
<evidence type="ECO:0000313" key="2">
    <source>
        <dbReference type="EMBL" id="KAK4142215.1"/>
    </source>
</evidence>
<protein>
    <recommendedName>
        <fullName evidence="4">BTB domain-containing protein</fullName>
    </recommendedName>
</protein>
<accession>A0AAN6V184</accession>
<keyword evidence="3" id="KW-1185">Reference proteome</keyword>
<proteinExistence type="predicted"/>
<name>A0AAN6V184_9PEZI</name>